<evidence type="ECO:0000313" key="3">
    <source>
        <dbReference type="Proteomes" id="UP001141619"/>
    </source>
</evidence>
<accession>A0A9X3TYL7</accession>
<keyword evidence="3" id="KW-1185">Reference proteome</keyword>
<dbReference type="RefSeq" id="WP_274943788.1">
    <property type="nucleotide sequence ID" value="NZ_JANWOI010000003.1"/>
</dbReference>
<protein>
    <submittedName>
        <fullName evidence="2">Serine hydroxymethyltransferase</fullName>
    </submittedName>
</protein>
<sequence>MSGQRGNYIVEFLQIGNSVKVSAIDPVTGLEVSIVGSPLSSRETLSRSAIRKLETRLQATR</sequence>
<reference evidence="2" key="2">
    <citation type="journal article" date="2023" name="Syst. Appl. Microbiol.">
        <title>Govania unica gen. nov., sp. nov., a rare biosphere bacterium that represents a novel family in the class Alphaproteobacteria.</title>
        <authorList>
            <person name="Vandamme P."/>
            <person name="Peeters C."/>
            <person name="Hettiarachchi A."/>
            <person name="Cnockaert M."/>
            <person name="Carlier A."/>
        </authorList>
    </citation>
    <scope>NUCLEOTIDE SEQUENCE</scope>
    <source>
        <strain evidence="2">LMG 31809</strain>
    </source>
</reference>
<dbReference type="InterPro" id="IPR054193">
    <property type="entry name" value="DUF6898"/>
</dbReference>
<evidence type="ECO:0000259" key="1">
    <source>
        <dbReference type="Pfam" id="PF21839"/>
    </source>
</evidence>
<dbReference type="AlphaFoldDB" id="A0A9X3TYL7"/>
<dbReference type="EMBL" id="JANWOI010000003">
    <property type="protein sequence ID" value="MDA5194082.1"/>
    <property type="molecule type" value="Genomic_DNA"/>
</dbReference>
<reference evidence="2" key="1">
    <citation type="submission" date="2022-08" db="EMBL/GenBank/DDBJ databases">
        <authorList>
            <person name="Vandamme P."/>
            <person name="Hettiarachchi A."/>
            <person name="Peeters C."/>
            <person name="Cnockaert M."/>
            <person name="Carlier A."/>
        </authorList>
    </citation>
    <scope>NUCLEOTIDE SEQUENCE</scope>
    <source>
        <strain evidence="2">LMG 31809</strain>
    </source>
</reference>
<organism evidence="2 3">
    <name type="scientific">Govanella unica</name>
    <dbReference type="NCBI Taxonomy" id="2975056"/>
    <lineage>
        <taxon>Bacteria</taxon>
        <taxon>Pseudomonadati</taxon>
        <taxon>Pseudomonadota</taxon>
        <taxon>Alphaproteobacteria</taxon>
        <taxon>Emcibacterales</taxon>
        <taxon>Govanellaceae</taxon>
        <taxon>Govanella</taxon>
    </lineage>
</organism>
<dbReference type="Proteomes" id="UP001141619">
    <property type="component" value="Unassembled WGS sequence"/>
</dbReference>
<comment type="caution">
    <text evidence="2">The sequence shown here is derived from an EMBL/GenBank/DDBJ whole genome shotgun (WGS) entry which is preliminary data.</text>
</comment>
<evidence type="ECO:0000313" key="2">
    <source>
        <dbReference type="EMBL" id="MDA5194082.1"/>
    </source>
</evidence>
<feature type="domain" description="DUF6898" evidence="1">
    <location>
        <begin position="6"/>
        <end position="58"/>
    </location>
</feature>
<gene>
    <name evidence="2" type="ORF">NYP16_08980</name>
</gene>
<proteinExistence type="predicted"/>
<dbReference type="Pfam" id="PF21839">
    <property type="entry name" value="DUF6898"/>
    <property type="match status" value="1"/>
</dbReference>
<name>A0A9X3TYL7_9PROT</name>